<dbReference type="PANTHER" id="PTHR45947">
    <property type="entry name" value="SULFOQUINOVOSYL TRANSFERASE SQD2"/>
    <property type="match status" value="1"/>
</dbReference>
<evidence type="ECO:0000259" key="1">
    <source>
        <dbReference type="Pfam" id="PF00534"/>
    </source>
</evidence>
<evidence type="ECO:0008006" key="5">
    <source>
        <dbReference type="Google" id="ProtNLM"/>
    </source>
</evidence>
<organism evidence="3 4">
    <name type="scientific">Faecalibacterium prausnitzii</name>
    <dbReference type="NCBI Taxonomy" id="853"/>
    <lineage>
        <taxon>Bacteria</taxon>
        <taxon>Bacillati</taxon>
        <taxon>Bacillota</taxon>
        <taxon>Clostridia</taxon>
        <taxon>Eubacteriales</taxon>
        <taxon>Oscillospiraceae</taxon>
        <taxon>Faecalibacterium</taxon>
    </lineage>
</organism>
<dbReference type="Gene3D" id="3.40.50.2000">
    <property type="entry name" value="Glycogen Phosphorylase B"/>
    <property type="match status" value="2"/>
</dbReference>
<feature type="domain" description="Glycosyltransferase subfamily 4-like N-terminal" evidence="2">
    <location>
        <begin position="61"/>
        <end position="210"/>
    </location>
</feature>
<evidence type="ECO:0000313" key="3">
    <source>
        <dbReference type="EMBL" id="RAW47917.1"/>
    </source>
</evidence>
<feature type="domain" description="Glycosyl transferase family 1" evidence="1">
    <location>
        <begin position="220"/>
        <end position="365"/>
    </location>
</feature>
<dbReference type="CDD" id="cd03801">
    <property type="entry name" value="GT4_PimA-like"/>
    <property type="match status" value="1"/>
</dbReference>
<evidence type="ECO:0000259" key="2">
    <source>
        <dbReference type="Pfam" id="PF13439"/>
    </source>
</evidence>
<reference evidence="3 4" key="1">
    <citation type="submission" date="2018-02" db="EMBL/GenBank/DDBJ databases">
        <title>Complete genome sequencing of Faecalibacterium prausnitzii strains isolated from the human gut.</title>
        <authorList>
            <person name="Fitzgerald B.C."/>
            <person name="Shkoporov A.N."/>
            <person name="Ross P.R."/>
            <person name="Hill C."/>
        </authorList>
    </citation>
    <scope>NUCLEOTIDE SEQUENCE [LARGE SCALE GENOMIC DNA]</scope>
    <source>
        <strain evidence="3 4">APC942/18-1</strain>
    </source>
</reference>
<dbReference type="InterPro" id="IPR028098">
    <property type="entry name" value="Glyco_trans_4-like_N"/>
</dbReference>
<dbReference type="Pfam" id="PF00534">
    <property type="entry name" value="Glycos_transf_1"/>
    <property type="match status" value="1"/>
</dbReference>
<dbReference type="Proteomes" id="UP000250997">
    <property type="component" value="Unassembled WGS sequence"/>
</dbReference>
<dbReference type="PANTHER" id="PTHR45947:SF3">
    <property type="entry name" value="SULFOQUINOVOSYL TRANSFERASE SQD2"/>
    <property type="match status" value="1"/>
</dbReference>
<dbReference type="GO" id="GO:0016757">
    <property type="term" value="F:glycosyltransferase activity"/>
    <property type="evidence" value="ECO:0007669"/>
    <property type="project" value="InterPro"/>
</dbReference>
<protein>
    <recommendedName>
        <fullName evidence="5">Glycosyltransferase</fullName>
    </recommendedName>
</protein>
<dbReference type="SUPFAM" id="SSF53756">
    <property type="entry name" value="UDP-Glycosyltransferase/glycogen phosphorylase"/>
    <property type="match status" value="1"/>
</dbReference>
<evidence type="ECO:0000313" key="4">
    <source>
        <dbReference type="Proteomes" id="UP000250997"/>
    </source>
</evidence>
<dbReference type="InterPro" id="IPR050194">
    <property type="entry name" value="Glycosyltransferase_grp1"/>
</dbReference>
<dbReference type="InterPro" id="IPR001296">
    <property type="entry name" value="Glyco_trans_1"/>
</dbReference>
<proteinExistence type="predicted"/>
<comment type="caution">
    <text evidence="3">The sequence shown here is derived from an EMBL/GenBank/DDBJ whole genome shotgun (WGS) entry which is preliminary data.</text>
</comment>
<dbReference type="AlphaFoldDB" id="A0AAX1QF78"/>
<dbReference type="EMBL" id="PRLA01000012">
    <property type="protein sequence ID" value="RAW47917.1"/>
    <property type="molecule type" value="Genomic_DNA"/>
</dbReference>
<dbReference type="Pfam" id="PF13439">
    <property type="entry name" value="Glyco_transf_4"/>
    <property type="match status" value="1"/>
</dbReference>
<accession>A0AAX1QF78</accession>
<gene>
    <name evidence="3" type="ORF">C4N27_12805</name>
</gene>
<sequence>MVLPFCEGTEAAVPPLFCGRYADILSGMEVQEGAAMKLGILCTMINGFGRRGYYNSQEVGLGRALAAMGHELTIYKGIDPSEEEEKVVVVPGLVVWYLPMRHLGAHGWMPVSALDAETKALFCFGDQQLFLPHIYRWCKRHGAAFVPYIGTAHSLNDGPKGRLMNILFETGTLRIYKNNPVLAKTSAAKAELEALGVERITVAPVGLDTSVLKQDFRSVDRDALRREHGYAPEDVVLCNVSRLSPEKRPLELIDLFLKIRGKKPFKLIIVGNGTLENALKEKIHFNGLEQEVTLYENVPYPEMWKIYCMSDYYVNMNKGEIFGMAIMEAVYYCTSVAAYRAIGPSVTLKDMKGHALCDDDDVIAQWLLAPYPSRQELEESAAKVARDFSWERCARAFLDIVQNASNSDVK</sequence>
<name>A0AAX1QF78_9FIRM</name>